<reference evidence="9" key="1">
    <citation type="submission" date="2021-04" db="EMBL/GenBank/DDBJ databases">
        <authorList>
            <consortium name="Wellcome Sanger Institute Data Sharing"/>
        </authorList>
    </citation>
    <scope>NUCLEOTIDE SEQUENCE [LARGE SCALE GENOMIC DNA]</scope>
</reference>
<dbReference type="Gene3D" id="2.60.120.920">
    <property type="match status" value="1"/>
</dbReference>
<dbReference type="Proteomes" id="UP000472264">
    <property type="component" value="Chromosome 5"/>
</dbReference>
<dbReference type="InterPro" id="IPR013083">
    <property type="entry name" value="Znf_RING/FYVE/PHD"/>
</dbReference>
<dbReference type="Pfam" id="PF13765">
    <property type="entry name" value="PRY"/>
    <property type="match status" value="1"/>
</dbReference>
<dbReference type="Ensembl" id="ENSENLT00000033243.1">
    <property type="protein sequence ID" value="ENSENLP00000032324.1"/>
    <property type="gene ID" value="ENSENLG00000014285.1"/>
</dbReference>
<dbReference type="FunCoup" id="A0A665VKS9">
    <property type="interactions" value="189"/>
</dbReference>
<keyword evidence="10" id="KW-1185">Reference proteome</keyword>
<keyword evidence="1" id="KW-0479">Metal-binding</keyword>
<reference evidence="9" key="2">
    <citation type="submission" date="2025-08" db="UniProtKB">
        <authorList>
            <consortium name="Ensembl"/>
        </authorList>
    </citation>
    <scope>IDENTIFICATION</scope>
</reference>
<dbReference type="InterPro" id="IPR017907">
    <property type="entry name" value="Znf_RING_CS"/>
</dbReference>
<dbReference type="InterPro" id="IPR001841">
    <property type="entry name" value="Znf_RING"/>
</dbReference>
<dbReference type="InterPro" id="IPR003879">
    <property type="entry name" value="Butyrophylin_SPRY"/>
</dbReference>
<evidence type="ECO:0000256" key="1">
    <source>
        <dbReference type="ARBA" id="ARBA00022723"/>
    </source>
</evidence>
<accession>A0A665VKS9</accession>
<dbReference type="SMART" id="SM00336">
    <property type="entry name" value="BBOX"/>
    <property type="match status" value="1"/>
</dbReference>
<dbReference type="InterPro" id="IPR043136">
    <property type="entry name" value="B30.2/SPRY_sf"/>
</dbReference>
<feature type="domain" description="B box-type" evidence="7">
    <location>
        <begin position="83"/>
        <end position="124"/>
    </location>
</feature>
<evidence type="ECO:0000256" key="2">
    <source>
        <dbReference type="ARBA" id="ARBA00022771"/>
    </source>
</evidence>
<dbReference type="Pfam" id="PF00643">
    <property type="entry name" value="zf-B_box"/>
    <property type="match status" value="1"/>
</dbReference>
<evidence type="ECO:0000256" key="3">
    <source>
        <dbReference type="ARBA" id="ARBA00022833"/>
    </source>
</evidence>
<dbReference type="PROSITE" id="PS50188">
    <property type="entry name" value="B302_SPRY"/>
    <property type="match status" value="1"/>
</dbReference>
<evidence type="ECO:0000256" key="4">
    <source>
        <dbReference type="PROSITE-ProRule" id="PRU00024"/>
    </source>
</evidence>
<dbReference type="InterPro" id="IPR003877">
    <property type="entry name" value="SPRY_dom"/>
</dbReference>
<dbReference type="InParanoid" id="A0A665VKS9"/>
<dbReference type="PRINTS" id="PR01407">
    <property type="entry name" value="BUTYPHLNCDUF"/>
</dbReference>
<keyword evidence="3" id="KW-0862">Zinc</keyword>
<evidence type="ECO:0000259" key="8">
    <source>
        <dbReference type="PROSITE" id="PS50188"/>
    </source>
</evidence>
<dbReference type="PROSITE" id="PS50119">
    <property type="entry name" value="ZF_BBOX"/>
    <property type="match status" value="1"/>
</dbReference>
<dbReference type="PROSITE" id="PS00518">
    <property type="entry name" value="ZF_RING_1"/>
    <property type="match status" value="1"/>
</dbReference>
<dbReference type="CDD" id="cd12893">
    <property type="entry name" value="SPRY_PRY_TRIM35"/>
    <property type="match status" value="1"/>
</dbReference>
<dbReference type="PANTHER" id="PTHR24103">
    <property type="entry name" value="E3 UBIQUITIN-PROTEIN LIGASE TRIM"/>
    <property type="match status" value="1"/>
</dbReference>
<evidence type="ECO:0000313" key="9">
    <source>
        <dbReference type="Ensembl" id="ENSENLP00000032324.1"/>
    </source>
</evidence>
<dbReference type="SUPFAM" id="SSF57850">
    <property type="entry name" value="RING/U-box"/>
    <property type="match status" value="1"/>
</dbReference>
<dbReference type="InterPro" id="IPR006574">
    <property type="entry name" value="PRY"/>
</dbReference>
<dbReference type="InterPro" id="IPR050143">
    <property type="entry name" value="TRIM/RBCC"/>
</dbReference>
<dbReference type="Pfam" id="PF00622">
    <property type="entry name" value="SPRY"/>
    <property type="match status" value="1"/>
</dbReference>
<proteinExistence type="predicted"/>
<dbReference type="Gene3D" id="3.30.40.10">
    <property type="entry name" value="Zinc/RING finger domain, C3HC4 (zinc finger)"/>
    <property type="match status" value="1"/>
</dbReference>
<evidence type="ECO:0008006" key="11">
    <source>
        <dbReference type="Google" id="ProtNLM"/>
    </source>
</evidence>
<protein>
    <recommendedName>
        <fullName evidence="11">Zinc-binding protein A33-like</fullName>
    </recommendedName>
</protein>
<dbReference type="OMA" id="KHRFISI"/>
<dbReference type="InterPro" id="IPR058030">
    <property type="entry name" value="TRIM8/14/16/25/29/45/65_CC"/>
</dbReference>
<keyword evidence="5" id="KW-0175">Coiled coil</keyword>
<organism evidence="9 10">
    <name type="scientific">Echeneis naucrates</name>
    <name type="common">Live sharksucker</name>
    <dbReference type="NCBI Taxonomy" id="173247"/>
    <lineage>
        <taxon>Eukaryota</taxon>
        <taxon>Metazoa</taxon>
        <taxon>Chordata</taxon>
        <taxon>Craniata</taxon>
        <taxon>Vertebrata</taxon>
        <taxon>Euteleostomi</taxon>
        <taxon>Actinopterygii</taxon>
        <taxon>Neopterygii</taxon>
        <taxon>Teleostei</taxon>
        <taxon>Neoteleostei</taxon>
        <taxon>Acanthomorphata</taxon>
        <taxon>Carangaria</taxon>
        <taxon>Carangiformes</taxon>
        <taxon>Echeneidae</taxon>
        <taxon>Echeneis</taxon>
    </lineage>
</organism>
<dbReference type="SMART" id="SM00589">
    <property type="entry name" value="PRY"/>
    <property type="match status" value="1"/>
</dbReference>
<feature type="coiled-coil region" evidence="5">
    <location>
        <begin position="185"/>
        <end position="231"/>
    </location>
</feature>
<feature type="domain" description="B30.2/SPRY" evidence="8">
    <location>
        <begin position="273"/>
        <end position="465"/>
    </location>
</feature>
<dbReference type="SUPFAM" id="SSF57845">
    <property type="entry name" value="B-box zinc-binding domain"/>
    <property type="match status" value="1"/>
</dbReference>
<dbReference type="Pfam" id="PF13445">
    <property type="entry name" value="zf-RING_UBOX"/>
    <property type="match status" value="1"/>
</dbReference>
<dbReference type="SMART" id="SM00184">
    <property type="entry name" value="RING"/>
    <property type="match status" value="1"/>
</dbReference>
<reference evidence="9" key="3">
    <citation type="submission" date="2025-09" db="UniProtKB">
        <authorList>
            <consortium name="Ensembl"/>
        </authorList>
    </citation>
    <scope>IDENTIFICATION</scope>
</reference>
<dbReference type="SMART" id="SM00449">
    <property type="entry name" value="SPRY"/>
    <property type="match status" value="1"/>
</dbReference>
<evidence type="ECO:0000259" key="6">
    <source>
        <dbReference type="PROSITE" id="PS50089"/>
    </source>
</evidence>
<sequence>MNSKSLKDLSCSICHDIFNDPVVLSCSHSFCKDCLKTWWTEKVVHECPVCKEISFQRDPPCNLALKNLCEAFLQRRDQKPSEGSESVCSLHSEKLKLFCLNHQQPVCVVCRDSKTHKGHKFSPIDEAAEEHRGELQKSLKPLQEKLKLFGDVKENFDQTAKHIKVQTQNTEQQIKEQFKKLHQFLQEEEEARIKALREEEEQKSKVMKEKIDGLSREIEALSNTIRDTEKELRAEDVSFLKNYKSAAGRVQQRLLVEDPHLDSRALIDQAKHLGNLTFNIWNKMKDLVSYSPVILDPNTAHPDLILSEDLTSVKCGGPQKLPDNPERFDYHKCVVASEGLNSGTHSWDVQVENNTIWAVGVIGESVKRKGKITTGAWELCLYDGKYVAASPPQPDKVLSVKKKLQRIKAQLDFTRGSLSFYDLDTNTHIHTFKHTFTERMFPYIDGENNLQLKILPMRVRFSVNQ</sequence>
<evidence type="ECO:0000259" key="7">
    <source>
        <dbReference type="PROSITE" id="PS50119"/>
    </source>
</evidence>
<dbReference type="InterPro" id="IPR013320">
    <property type="entry name" value="ConA-like_dom_sf"/>
</dbReference>
<dbReference type="Pfam" id="PF25600">
    <property type="entry name" value="TRIM_CC"/>
    <property type="match status" value="1"/>
</dbReference>
<dbReference type="InterPro" id="IPR001870">
    <property type="entry name" value="B30.2/SPRY"/>
</dbReference>
<dbReference type="InterPro" id="IPR000315">
    <property type="entry name" value="Znf_B-box"/>
</dbReference>
<feature type="domain" description="RING-type" evidence="6">
    <location>
        <begin position="11"/>
        <end position="51"/>
    </location>
</feature>
<name>A0A665VKS9_ECHNA</name>
<evidence type="ECO:0000256" key="5">
    <source>
        <dbReference type="SAM" id="Coils"/>
    </source>
</evidence>
<keyword evidence="2 4" id="KW-0863">Zinc-finger</keyword>
<dbReference type="AlphaFoldDB" id="A0A665VKS9"/>
<dbReference type="GO" id="GO:0008270">
    <property type="term" value="F:zinc ion binding"/>
    <property type="evidence" value="ECO:0007669"/>
    <property type="project" value="UniProtKB-KW"/>
</dbReference>
<dbReference type="PROSITE" id="PS50089">
    <property type="entry name" value="ZF_RING_2"/>
    <property type="match status" value="1"/>
</dbReference>
<dbReference type="SUPFAM" id="SSF49899">
    <property type="entry name" value="Concanavalin A-like lectins/glucanases"/>
    <property type="match status" value="1"/>
</dbReference>
<dbReference type="InterPro" id="IPR027370">
    <property type="entry name" value="Znf-RING_euk"/>
</dbReference>
<evidence type="ECO:0000313" key="10">
    <source>
        <dbReference type="Proteomes" id="UP000472264"/>
    </source>
</evidence>
<dbReference type="Gene3D" id="3.30.160.60">
    <property type="entry name" value="Classic Zinc Finger"/>
    <property type="match status" value="1"/>
</dbReference>